<evidence type="ECO:0000259" key="6">
    <source>
        <dbReference type="PROSITE" id="PS50931"/>
    </source>
</evidence>
<evidence type="ECO:0000313" key="7">
    <source>
        <dbReference type="EMBL" id="MBB4051643.1"/>
    </source>
</evidence>
<gene>
    <name evidence="7" type="ORF">GGR20_001279</name>
</gene>
<dbReference type="InterPro" id="IPR036388">
    <property type="entry name" value="WH-like_DNA-bd_sf"/>
</dbReference>
<evidence type="ECO:0000256" key="3">
    <source>
        <dbReference type="ARBA" id="ARBA00023125"/>
    </source>
</evidence>
<keyword evidence="2" id="KW-0805">Transcription regulation</keyword>
<dbReference type="EMBL" id="JACIEW010000002">
    <property type="protein sequence ID" value="MBB4051643.1"/>
    <property type="molecule type" value="Genomic_DNA"/>
</dbReference>
<dbReference type="CDD" id="cd08411">
    <property type="entry name" value="PBP2_OxyR"/>
    <property type="match status" value="1"/>
</dbReference>
<dbReference type="SUPFAM" id="SSF53850">
    <property type="entry name" value="Periplasmic binding protein-like II"/>
    <property type="match status" value="1"/>
</dbReference>
<evidence type="ECO:0000313" key="8">
    <source>
        <dbReference type="Proteomes" id="UP000547011"/>
    </source>
</evidence>
<dbReference type="PANTHER" id="PTHR30346">
    <property type="entry name" value="TRANSCRIPTIONAL DUAL REGULATOR HCAR-RELATED"/>
    <property type="match status" value="1"/>
</dbReference>
<dbReference type="AlphaFoldDB" id="A0A7W6NB73"/>
<dbReference type="InterPro" id="IPR000847">
    <property type="entry name" value="LysR_HTH_N"/>
</dbReference>
<dbReference type="Gene3D" id="1.10.10.10">
    <property type="entry name" value="Winged helix-like DNA-binding domain superfamily/Winged helix DNA-binding domain"/>
    <property type="match status" value="1"/>
</dbReference>
<dbReference type="GO" id="GO:0003677">
    <property type="term" value="F:DNA binding"/>
    <property type="evidence" value="ECO:0007669"/>
    <property type="project" value="UniProtKB-KW"/>
</dbReference>
<evidence type="ECO:0000256" key="1">
    <source>
        <dbReference type="ARBA" id="ARBA00009437"/>
    </source>
</evidence>
<keyword evidence="3" id="KW-0238">DNA-binding</keyword>
<dbReference type="Gene3D" id="3.40.190.10">
    <property type="entry name" value="Periplasmic binding protein-like II"/>
    <property type="match status" value="2"/>
</dbReference>
<evidence type="ECO:0000256" key="5">
    <source>
        <dbReference type="ARBA" id="ARBA00023163"/>
    </source>
</evidence>
<dbReference type="FunFam" id="1.10.10.10:FF:000001">
    <property type="entry name" value="LysR family transcriptional regulator"/>
    <property type="match status" value="1"/>
</dbReference>
<dbReference type="PRINTS" id="PR00039">
    <property type="entry name" value="HTHLYSR"/>
</dbReference>
<dbReference type="Proteomes" id="UP000547011">
    <property type="component" value="Unassembled WGS sequence"/>
</dbReference>
<dbReference type="RefSeq" id="WP_183310377.1">
    <property type="nucleotide sequence ID" value="NZ_JACIEW010000002.1"/>
</dbReference>
<dbReference type="Pfam" id="PF03466">
    <property type="entry name" value="LysR_substrate"/>
    <property type="match status" value="1"/>
</dbReference>
<dbReference type="GO" id="GO:0032993">
    <property type="term" value="C:protein-DNA complex"/>
    <property type="evidence" value="ECO:0007669"/>
    <property type="project" value="TreeGrafter"/>
</dbReference>
<accession>A0A7W6NB73</accession>
<comment type="similarity">
    <text evidence="1">Belongs to the LysR transcriptional regulatory family.</text>
</comment>
<reference evidence="7 8" key="1">
    <citation type="submission" date="2020-08" db="EMBL/GenBank/DDBJ databases">
        <title>Genomic Encyclopedia of Type Strains, Phase IV (KMG-IV): sequencing the most valuable type-strain genomes for metagenomic binning, comparative biology and taxonomic classification.</title>
        <authorList>
            <person name="Goeker M."/>
        </authorList>
    </citation>
    <scope>NUCLEOTIDE SEQUENCE [LARGE SCALE GENOMIC DNA]</scope>
    <source>
        <strain evidence="7 8">DSM 23447</strain>
    </source>
</reference>
<dbReference type="PROSITE" id="PS50931">
    <property type="entry name" value="HTH_LYSR"/>
    <property type="match status" value="1"/>
</dbReference>
<feature type="domain" description="HTH lysR-type" evidence="6">
    <location>
        <begin position="3"/>
        <end position="60"/>
    </location>
</feature>
<dbReference type="Pfam" id="PF00126">
    <property type="entry name" value="HTH_1"/>
    <property type="match status" value="1"/>
</dbReference>
<evidence type="ECO:0000256" key="2">
    <source>
        <dbReference type="ARBA" id="ARBA00023015"/>
    </source>
</evidence>
<keyword evidence="5" id="KW-0804">Transcription</keyword>
<dbReference type="InterPro" id="IPR036390">
    <property type="entry name" value="WH_DNA-bd_sf"/>
</dbReference>
<keyword evidence="4" id="KW-0010">Activator</keyword>
<dbReference type="InterPro" id="IPR005119">
    <property type="entry name" value="LysR_subst-bd"/>
</dbReference>
<dbReference type="GO" id="GO:0003700">
    <property type="term" value="F:DNA-binding transcription factor activity"/>
    <property type="evidence" value="ECO:0007669"/>
    <property type="project" value="InterPro"/>
</dbReference>
<evidence type="ECO:0000256" key="4">
    <source>
        <dbReference type="ARBA" id="ARBA00023159"/>
    </source>
</evidence>
<proteinExistence type="inferred from homology"/>
<organism evidence="7 8">
    <name type="scientific">Devosia subaequoris</name>
    <dbReference type="NCBI Taxonomy" id="395930"/>
    <lineage>
        <taxon>Bacteria</taxon>
        <taxon>Pseudomonadati</taxon>
        <taxon>Pseudomonadota</taxon>
        <taxon>Alphaproteobacteria</taxon>
        <taxon>Hyphomicrobiales</taxon>
        <taxon>Devosiaceae</taxon>
        <taxon>Devosia</taxon>
    </lineage>
</organism>
<protein>
    <submittedName>
        <fullName evidence="7">LysR family hydrogen peroxide-inducible transcriptional activator</fullName>
    </submittedName>
</protein>
<dbReference type="SUPFAM" id="SSF46785">
    <property type="entry name" value="Winged helix' DNA-binding domain"/>
    <property type="match status" value="1"/>
</dbReference>
<name>A0A7W6NB73_9HYPH</name>
<comment type="caution">
    <text evidence="7">The sequence shown here is derived from an EMBL/GenBank/DDBJ whole genome shotgun (WGS) entry which is preliminary data.</text>
</comment>
<keyword evidence="8" id="KW-1185">Reference proteome</keyword>
<dbReference type="PANTHER" id="PTHR30346:SF26">
    <property type="entry name" value="HYDROGEN PEROXIDE-INDUCIBLE GENES ACTIVATOR"/>
    <property type="match status" value="1"/>
</dbReference>
<sequence length="300" mass="32268">MSITLKQMRYAIALAEAGHFGRAAEASSVTQPALSQQILTLERLCGTPLFDRLKSGVRPTPFGREFITMARETLKSAEALDAFAIGRTGTPARALRFGLIPTVAPYLLPEIFPALTRDLPGLKFTISESRTEALVDSLRDGSLDIALIATEPAGTGPRLVDTPLFEDNFVLATPSGETTKLPVSLAALPPERILLLDEGHCFRDQTISACRLDAERGAKTFAATSLSTIVEFVANGQGVTLLPQIALRKEASDPRIAVHPLNDPAAGRQLRLVWRDATPFAATFQQIADVIRGLRNGSAV</sequence>